<reference evidence="3 4" key="1">
    <citation type="submission" date="2019-02" db="EMBL/GenBank/DDBJ databases">
        <title>Deep-cultivation of Planctomycetes and their phenomic and genomic characterization uncovers novel biology.</title>
        <authorList>
            <person name="Wiegand S."/>
            <person name="Jogler M."/>
            <person name="Boedeker C."/>
            <person name="Pinto D."/>
            <person name="Vollmers J."/>
            <person name="Rivas-Marin E."/>
            <person name="Kohn T."/>
            <person name="Peeters S.H."/>
            <person name="Heuer A."/>
            <person name="Rast P."/>
            <person name="Oberbeckmann S."/>
            <person name="Bunk B."/>
            <person name="Jeske O."/>
            <person name="Meyerdierks A."/>
            <person name="Storesund J.E."/>
            <person name="Kallscheuer N."/>
            <person name="Luecker S."/>
            <person name="Lage O.M."/>
            <person name="Pohl T."/>
            <person name="Merkel B.J."/>
            <person name="Hornburger P."/>
            <person name="Mueller R.-W."/>
            <person name="Bruemmer F."/>
            <person name="Labrenz M."/>
            <person name="Spormann A.M."/>
            <person name="Op den Camp H."/>
            <person name="Overmann J."/>
            <person name="Amann R."/>
            <person name="Jetten M.S.M."/>
            <person name="Mascher T."/>
            <person name="Medema M.H."/>
            <person name="Devos D.P."/>
            <person name="Kaster A.-K."/>
            <person name="Ovreas L."/>
            <person name="Rohde M."/>
            <person name="Galperin M.Y."/>
            <person name="Jogler C."/>
        </authorList>
    </citation>
    <scope>NUCLEOTIDE SEQUENCE [LARGE SCALE GENOMIC DNA]</scope>
    <source>
        <strain evidence="3 4">Poly30</strain>
    </source>
</reference>
<organism evidence="3 4">
    <name type="scientific">Saltatorellus ferox</name>
    <dbReference type="NCBI Taxonomy" id="2528018"/>
    <lineage>
        <taxon>Bacteria</taxon>
        <taxon>Pseudomonadati</taxon>
        <taxon>Planctomycetota</taxon>
        <taxon>Planctomycetia</taxon>
        <taxon>Planctomycetia incertae sedis</taxon>
        <taxon>Saltatorellus</taxon>
    </lineage>
</organism>
<name>A0A518EPQ0_9BACT</name>
<protein>
    <submittedName>
        <fullName evidence="3">Polysaccharide biosynthesis/export protein</fullName>
    </submittedName>
</protein>
<keyword evidence="4" id="KW-1185">Reference proteome</keyword>
<dbReference type="Pfam" id="PF02563">
    <property type="entry name" value="Poly_export"/>
    <property type="match status" value="1"/>
</dbReference>
<proteinExistence type="predicted"/>
<evidence type="ECO:0000313" key="4">
    <source>
        <dbReference type="Proteomes" id="UP000320390"/>
    </source>
</evidence>
<dbReference type="PANTHER" id="PTHR33619:SF3">
    <property type="entry name" value="POLYSACCHARIDE EXPORT PROTEIN GFCE-RELATED"/>
    <property type="match status" value="1"/>
</dbReference>
<sequence>MCQPVDPSTRSASSHRAAKKKVNALRAPLLRAVAALAVCLAGTACRTAPAPVSTTDRFDTFETAPDWSVASLGPGDVLRVTIHGHPELSTPDGGAHVDETGVLELPVVGPVSVADLDLRGANERIEESFRKYMHEPDVTVDIVRRESKQYFVLGQIREPGPRVLERPTTALEAVSHGSFFLNAADRRSLFLVRPHGDELEVHRFNAETPDPSGLVQVRPGDIVFVRRRGSQRFQEEFLPLLAPFNLAIPSLVASGAL</sequence>
<evidence type="ECO:0000313" key="3">
    <source>
        <dbReference type="EMBL" id="QDV06050.1"/>
    </source>
</evidence>
<dbReference type="AlphaFoldDB" id="A0A518EPQ0"/>
<dbReference type="InterPro" id="IPR049712">
    <property type="entry name" value="Poly_export"/>
</dbReference>
<dbReference type="Proteomes" id="UP000320390">
    <property type="component" value="Chromosome"/>
</dbReference>
<feature type="domain" description="Polysaccharide export protein N-terminal" evidence="2">
    <location>
        <begin position="71"/>
        <end position="142"/>
    </location>
</feature>
<dbReference type="OrthoDB" id="233929at2"/>
<dbReference type="InterPro" id="IPR003715">
    <property type="entry name" value="Poly_export_N"/>
</dbReference>
<dbReference type="PANTHER" id="PTHR33619">
    <property type="entry name" value="POLYSACCHARIDE EXPORT PROTEIN GFCE-RELATED"/>
    <property type="match status" value="1"/>
</dbReference>
<gene>
    <name evidence="3" type="ORF">Poly30_15540</name>
</gene>
<keyword evidence="1" id="KW-0732">Signal</keyword>
<evidence type="ECO:0000259" key="2">
    <source>
        <dbReference type="Pfam" id="PF02563"/>
    </source>
</evidence>
<dbReference type="EMBL" id="CP036434">
    <property type="protein sequence ID" value="QDV06050.1"/>
    <property type="molecule type" value="Genomic_DNA"/>
</dbReference>
<dbReference type="GO" id="GO:0015159">
    <property type="term" value="F:polysaccharide transmembrane transporter activity"/>
    <property type="evidence" value="ECO:0007669"/>
    <property type="project" value="InterPro"/>
</dbReference>
<evidence type="ECO:0000256" key="1">
    <source>
        <dbReference type="ARBA" id="ARBA00022729"/>
    </source>
</evidence>
<accession>A0A518EPQ0</accession>
<dbReference type="RefSeq" id="WP_145195893.1">
    <property type="nucleotide sequence ID" value="NZ_CP036434.1"/>
</dbReference>
<dbReference type="Gene3D" id="3.30.1950.10">
    <property type="entry name" value="wza like domain"/>
    <property type="match status" value="1"/>
</dbReference>